<sequence length="230" mass="26132">MASKRRNMFHKNKTQETTEKGTPPEEEYIDLPGTSSGPIREPPITPSTVLRDMTGNHPDAASATATYKPPPIHIAEVSDFVGLCTAIAALVGPDGFECKSRLREVMVSPTTPSNYIAIITYLSSKNYPYHTYQIKTDKAYRVVFRDLHQNTPLDIIRREIESHGHRVRAVFYVLHPNTKERLPLFFIDLEPAANNADIFKIKKIYFSSIRIEDPHKWARHCPMYALPTVP</sequence>
<evidence type="ECO:0000313" key="4">
    <source>
        <dbReference type="Proteomes" id="UP001558652"/>
    </source>
</evidence>
<feature type="domain" description="Pre-C2HC" evidence="2">
    <location>
        <begin position="153"/>
        <end position="223"/>
    </location>
</feature>
<name>A0ABD0YZ62_9HEMI</name>
<feature type="region of interest" description="Disordered" evidence="1">
    <location>
        <begin position="1"/>
        <end position="41"/>
    </location>
</feature>
<feature type="compositionally biased region" description="Basic and acidic residues" evidence="1">
    <location>
        <begin position="13"/>
        <end position="23"/>
    </location>
</feature>
<comment type="caution">
    <text evidence="3">The sequence shown here is derived from an EMBL/GenBank/DDBJ whole genome shotgun (WGS) entry which is preliminary data.</text>
</comment>
<evidence type="ECO:0000259" key="2">
    <source>
        <dbReference type="SMART" id="SM00596"/>
    </source>
</evidence>
<feature type="compositionally biased region" description="Basic residues" evidence="1">
    <location>
        <begin position="1"/>
        <end position="12"/>
    </location>
</feature>
<dbReference type="Pfam" id="PF07530">
    <property type="entry name" value="PRE_C2HC"/>
    <property type="match status" value="1"/>
</dbReference>
<dbReference type="Proteomes" id="UP001558652">
    <property type="component" value="Unassembled WGS sequence"/>
</dbReference>
<gene>
    <name evidence="3" type="ORF">AAG570_000947</name>
</gene>
<protein>
    <recommendedName>
        <fullName evidence="2">Pre-C2HC domain-containing protein</fullName>
    </recommendedName>
</protein>
<dbReference type="SMART" id="SM00596">
    <property type="entry name" value="PRE_C2HC"/>
    <property type="match status" value="1"/>
</dbReference>
<evidence type="ECO:0000313" key="3">
    <source>
        <dbReference type="EMBL" id="KAL1141021.1"/>
    </source>
</evidence>
<evidence type="ECO:0000256" key="1">
    <source>
        <dbReference type="SAM" id="MobiDB-lite"/>
    </source>
</evidence>
<keyword evidence="4" id="KW-1185">Reference proteome</keyword>
<dbReference type="AlphaFoldDB" id="A0ABD0YZ62"/>
<reference evidence="3 4" key="1">
    <citation type="submission" date="2024-07" db="EMBL/GenBank/DDBJ databases">
        <title>Chromosome-level genome assembly of the water stick insect Ranatra chinensis (Heteroptera: Nepidae).</title>
        <authorList>
            <person name="Liu X."/>
        </authorList>
    </citation>
    <scope>NUCLEOTIDE SEQUENCE [LARGE SCALE GENOMIC DNA]</scope>
    <source>
        <strain evidence="3">Cailab_2021Rc</strain>
        <tissue evidence="3">Muscle</tissue>
    </source>
</reference>
<dbReference type="EMBL" id="JBFDAA010000001">
    <property type="protein sequence ID" value="KAL1141021.1"/>
    <property type="molecule type" value="Genomic_DNA"/>
</dbReference>
<accession>A0ABD0YZ62</accession>
<dbReference type="InterPro" id="IPR006579">
    <property type="entry name" value="Pre_C2HC_dom"/>
</dbReference>
<proteinExistence type="predicted"/>
<organism evidence="3 4">
    <name type="scientific">Ranatra chinensis</name>
    <dbReference type="NCBI Taxonomy" id="642074"/>
    <lineage>
        <taxon>Eukaryota</taxon>
        <taxon>Metazoa</taxon>
        <taxon>Ecdysozoa</taxon>
        <taxon>Arthropoda</taxon>
        <taxon>Hexapoda</taxon>
        <taxon>Insecta</taxon>
        <taxon>Pterygota</taxon>
        <taxon>Neoptera</taxon>
        <taxon>Paraneoptera</taxon>
        <taxon>Hemiptera</taxon>
        <taxon>Heteroptera</taxon>
        <taxon>Panheteroptera</taxon>
        <taxon>Nepomorpha</taxon>
        <taxon>Nepidae</taxon>
        <taxon>Ranatrinae</taxon>
        <taxon>Ranatra</taxon>
    </lineage>
</organism>